<dbReference type="PANTHER" id="PTHR33343">
    <property type="entry name" value="54S RIBOSOMAL PROTEIN BL35M"/>
    <property type="match status" value="1"/>
</dbReference>
<dbReference type="SUPFAM" id="SSF143034">
    <property type="entry name" value="L35p-like"/>
    <property type="match status" value="1"/>
</dbReference>
<reference evidence="7 8" key="1">
    <citation type="submission" date="2015-12" db="EMBL/GenBank/DDBJ databases">
        <title>Draft genome sequnece of Fervidicola ferrireducens strain Y170.</title>
        <authorList>
            <person name="Patel B.K."/>
        </authorList>
    </citation>
    <scope>NUCLEOTIDE SEQUENCE [LARGE SCALE GENOMIC DNA]</scope>
    <source>
        <strain evidence="7 8">Y170</strain>
    </source>
</reference>
<accession>A0A140LAS5</accession>
<dbReference type="AlphaFoldDB" id="A0A140LAS5"/>
<keyword evidence="8" id="KW-1185">Reference proteome</keyword>
<comment type="caution">
    <text evidence="7">The sequence shown here is derived from an EMBL/GenBank/DDBJ whole genome shotgun (WGS) entry which is preliminary data.</text>
</comment>
<dbReference type="GO" id="GO:0003735">
    <property type="term" value="F:structural constituent of ribosome"/>
    <property type="evidence" value="ECO:0007669"/>
    <property type="project" value="InterPro"/>
</dbReference>
<dbReference type="OrthoDB" id="47476at2"/>
<dbReference type="RefSeq" id="WP_066352829.1">
    <property type="nucleotide sequence ID" value="NZ_LOED01000009.1"/>
</dbReference>
<dbReference type="InterPro" id="IPR021137">
    <property type="entry name" value="Ribosomal_bL35-like"/>
</dbReference>
<evidence type="ECO:0000313" key="8">
    <source>
        <dbReference type="Proteomes" id="UP000070427"/>
    </source>
</evidence>
<evidence type="ECO:0000256" key="6">
    <source>
        <dbReference type="RuleBase" id="RU000568"/>
    </source>
</evidence>
<dbReference type="Pfam" id="PF01632">
    <property type="entry name" value="Ribosomal_L35p"/>
    <property type="match status" value="1"/>
</dbReference>
<dbReference type="STRING" id="520764.AN618_10270"/>
<evidence type="ECO:0000256" key="4">
    <source>
        <dbReference type="ARBA" id="ARBA00071664"/>
    </source>
</evidence>
<dbReference type="Proteomes" id="UP000070427">
    <property type="component" value="Unassembled WGS sequence"/>
</dbReference>
<dbReference type="PANTHER" id="PTHR33343:SF1">
    <property type="entry name" value="LARGE RIBOSOMAL SUBUNIT PROTEIN BL35M"/>
    <property type="match status" value="1"/>
</dbReference>
<organism evidence="7 8">
    <name type="scientific">Fervidicola ferrireducens</name>
    <dbReference type="NCBI Taxonomy" id="520764"/>
    <lineage>
        <taxon>Bacteria</taxon>
        <taxon>Bacillati</taxon>
        <taxon>Bacillota</taxon>
        <taxon>Clostridia</taxon>
        <taxon>Thermosediminibacterales</taxon>
        <taxon>Thermosediminibacteraceae</taxon>
        <taxon>Fervidicola</taxon>
    </lineage>
</organism>
<evidence type="ECO:0000313" key="7">
    <source>
        <dbReference type="EMBL" id="KXG77650.1"/>
    </source>
</evidence>
<sequence>MPKMKTHRGAAKRFNLTKRGKIKRAKAFKSHLLSHKSQKRKRHLRKPAFVSKADYKRILQLIPYK</sequence>
<protein>
    <recommendedName>
        <fullName evidence="4 5">Large ribosomal subunit protein bL35</fullName>
    </recommendedName>
</protein>
<dbReference type="HAMAP" id="MF_00514">
    <property type="entry name" value="Ribosomal_bL35"/>
    <property type="match status" value="1"/>
</dbReference>
<dbReference type="InParanoid" id="A0A140LAS5"/>
<comment type="similarity">
    <text evidence="1 5 6">Belongs to the bacterial ribosomal protein bL35 family.</text>
</comment>
<proteinExistence type="inferred from homology"/>
<gene>
    <name evidence="5 7" type="primary">rpmI</name>
    <name evidence="7" type="ORF">AN618_10270</name>
</gene>
<dbReference type="PROSITE" id="PS00936">
    <property type="entry name" value="RIBOSOMAL_L35"/>
    <property type="match status" value="1"/>
</dbReference>
<dbReference type="PATRIC" id="fig|520764.3.peg.1057"/>
<dbReference type="Gene3D" id="4.10.410.60">
    <property type="match status" value="1"/>
</dbReference>
<dbReference type="NCBIfam" id="TIGR00001">
    <property type="entry name" value="rpmI_bact"/>
    <property type="match status" value="1"/>
</dbReference>
<dbReference type="FunCoup" id="A0A140LAS5">
    <property type="interactions" value="295"/>
</dbReference>
<dbReference type="GO" id="GO:0022625">
    <property type="term" value="C:cytosolic large ribosomal subunit"/>
    <property type="evidence" value="ECO:0007669"/>
    <property type="project" value="TreeGrafter"/>
</dbReference>
<dbReference type="InterPro" id="IPR037229">
    <property type="entry name" value="Ribosomal_bL35_sf"/>
</dbReference>
<keyword evidence="2 5" id="KW-0689">Ribosomal protein</keyword>
<dbReference type="FunFam" id="4.10.410.60:FF:000001">
    <property type="entry name" value="50S ribosomal protein L35"/>
    <property type="match status" value="1"/>
</dbReference>
<dbReference type="InterPro" id="IPR018265">
    <property type="entry name" value="Ribosomal_bL35_CS"/>
</dbReference>
<keyword evidence="3 5" id="KW-0687">Ribonucleoprotein</keyword>
<evidence type="ECO:0000256" key="5">
    <source>
        <dbReference type="HAMAP-Rule" id="MF_00514"/>
    </source>
</evidence>
<evidence type="ECO:0000256" key="2">
    <source>
        <dbReference type="ARBA" id="ARBA00022980"/>
    </source>
</evidence>
<dbReference type="InterPro" id="IPR001706">
    <property type="entry name" value="Ribosomal_bL35"/>
</dbReference>
<dbReference type="PRINTS" id="PR00064">
    <property type="entry name" value="RIBOSOMALL35"/>
</dbReference>
<evidence type="ECO:0000256" key="3">
    <source>
        <dbReference type="ARBA" id="ARBA00023274"/>
    </source>
</evidence>
<dbReference type="GO" id="GO:0006412">
    <property type="term" value="P:translation"/>
    <property type="evidence" value="ECO:0007669"/>
    <property type="project" value="UniProtKB-UniRule"/>
</dbReference>
<name>A0A140LAS5_9FIRM</name>
<dbReference type="EMBL" id="LOED01000009">
    <property type="protein sequence ID" value="KXG77650.1"/>
    <property type="molecule type" value="Genomic_DNA"/>
</dbReference>
<evidence type="ECO:0000256" key="1">
    <source>
        <dbReference type="ARBA" id="ARBA00006598"/>
    </source>
</evidence>